<feature type="domain" description="Peptidase M12B" evidence="28">
    <location>
        <begin position="203"/>
        <end position="414"/>
    </location>
</feature>
<feature type="disulfide bond" evidence="23">
    <location>
        <begin position="326"/>
        <end position="409"/>
    </location>
</feature>
<keyword evidence="10" id="KW-0378">Hydrolase</keyword>
<dbReference type="Pfam" id="PF19236">
    <property type="entry name" value="ADAMTS_CR_3"/>
    <property type="match status" value="1"/>
</dbReference>
<feature type="compositionally biased region" description="Polar residues" evidence="26">
    <location>
        <begin position="1114"/>
        <end position="1137"/>
    </location>
</feature>
<evidence type="ECO:0000256" key="20">
    <source>
        <dbReference type="ARBA" id="ARBA00076097"/>
    </source>
</evidence>
<keyword evidence="22" id="KW-0106">Calcium</keyword>
<comment type="caution">
    <text evidence="25">Lacks conserved residue(s) required for the propagation of feature annotation.</text>
</comment>
<dbReference type="Pfam" id="PF17771">
    <property type="entry name" value="ADAMTS_CR_2"/>
    <property type="match status" value="1"/>
</dbReference>
<dbReference type="GO" id="GO:0003677">
    <property type="term" value="F:DNA binding"/>
    <property type="evidence" value="ECO:0007669"/>
    <property type="project" value="UniProtKB-KW"/>
</dbReference>
<feature type="binding site" evidence="22">
    <location>
        <position position="206"/>
    </location>
    <ligand>
        <name>Ca(2+)</name>
        <dbReference type="ChEBI" id="CHEBI:29108"/>
        <label>1</label>
    </ligand>
</feature>
<feature type="active site" evidence="21 25">
    <location>
        <position position="349"/>
    </location>
</feature>
<dbReference type="Pfam" id="PF05986">
    <property type="entry name" value="ADAMTS_spacer1"/>
    <property type="match status" value="1"/>
</dbReference>
<dbReference type="Pfam" id="PF01421">
    <property type="entry name" value="Reprolysin"/>
    <property type="match status" value="1"/>
</dbReference>
<comment type="caution">
    <text evidence="29">The sequence shown here is derived from an EMBL/GenBank/DDBJ whole genome shotgun (WGS) entry which is preliminary data.</text>
</comment>
<evidence type="ECO:0000313" key="30">
    <source>
        <dbReference type="Proteomes" id="UP000322234"/>
    </source>
</evidence>
<evidence type="ECO:0000256" key="22">
    <source>
        <dbReference type="PIRSR" id="PIRSR613273-2"/>
    </source>
</evidence>
<accession>A0A6B0RLG3</accession>
<evidence type="ECO:0000256" key="3">
    <source>
        <dbReference type="ARBA" id="ARBA00022525"/>
    </source>
</evidence>
<dbReference type="GO" id="GO:0008270">
    <property type="term" value="F:zinc ion binding"/>
    <property type="evidence" value="ECO:0007669"/>
    <property type="project" value="UniProtKB-KW"/>
</dbReference>
<reference evidence="29" key="1">
    <citation type="submission" date="2019-10" db="EMBL/GenBank/DDBJ databases">
        <title>The sequence and de novo assembly of the wild yak genome.</title>
        <authorList>
            <person name="Liu Y."/>
        </authorList>
    </citation>
    <scope>NUCLEOTIDE SEQUENCE [LARGE SCALE GENOMIC DNA]</scope>
    <source>
        <strain evidence="29">WY2019</strain>
    </source>
</reference>
<feature type="binding site" evidence="22">
    <location>
        <position position="206"/>
    </location>
    <ligand>
        <name>Ca(2+)</name>
        <dbReference type="ChEBI" id="CHEBI:29108"/>
        <label>2</label>
    </ligand>
</feature>
<evidence type="ECO:0000256" key="8">
    <source>
        <dbReference type="ARBA" id="ARBA00022737"/>
    </source>
</evidence>
<dbReference type="SUPFAM" id="SSF57667">
    <property type="entry name" value="beta-beta-alpha zinc fingers"/>
    <property type="match status" value="2"/>
</dbReference>
<feature type="region of interest" description="Disordered" evidence="26">
    <location>
        <begin position="846"/>
        <end position="870"/>
    </location>
</feature>
<dbReference type="PROSITE" id="PS00028">
    <property type="entry name" value="ZINC_FINGER_C2H2_1"/>
    <property type="match status" value="4"/>
</dbReference>
<keyword evidence="18" id="KW-0539">Nucleus</keyword>
<keyword evidence="11 22" id="KW-0862">Zinc</keyword>
<feature type="binding site" evidence="22">
    <location>
        <position position="412"/>
    </location>
    <ligand>
        <name>Ca(2+)</name>
        <dbReference type="ChEBI" id="CHEBI:29108"/>
        <label>1</label>
    </ligand>
</feature>
<evidence type="ECO:0000256" key="1">
    <source>
        <dbReference type="ARBA" id="ARBA00004123"/>
    </source>
</evidence>
<dbReference type="Gene3D" id="3.40.390.10">
    <property type="entry name" value="Collagenase (Catalytic Domain)"/>
    <property type="match status" value="1"/>
</dbReference>
<feature type="compositionally biased region" description="Basic and acidic residues" evidence="26">
    <location>
        <begin position="1156"/>
        <end position="1166"/>
    </location>
</feature>
<keyword evidence="13" id="KW-0482">Metalloprotease</keyword>
<dbReference type="Gene3D" id="2.60.120.830">
    <property type="match status" value="1"/>
</dbReference>
<evidence type="ECO:0000256" key="2">
    <source>
        <dbReference type="ARBA" id="ARBA00004498"/>
    </source>
</evidence>
<dbReference type="GO" id="GO:0006508">
    <property type="term" value="P:proteolysis"/>
    <property type="evidence" value="ECO:0007669"/>
    <property type="project" value="UniProtKB-KW"/>
</dbReference>
<keyword evidence="15 23" id="KW-1015">Disulfide bond</keyword>
<feature type="binding site" evidence="22 25">
    <location>
        <position position="352"/>
    </location>
    <ligand>
        <name>Zn(2+)</name>
        <dbReference type="ChEBI" id="CHEBI:29105"/>
        <note>catalytic</note>
    </ligand>
</feature>
<feature type="binding site" evidence="22">
    <location>
        <position position="289"/>
    </location>
    <ligand>
        <name>Ca(2+)</name>
        <dbReference type="ChEBI" id="CHEBI:29108"/>
        <label>1</label>
    </ligand>
</feature>
<feature type="disulfide bond" evidence="23">
    <location>
        <begin position="448"/>
        <end position="471"/>
    </location>
</feature>
<dbReference type="SMART" id="SM00209">
    <property type="entry name" value="TSP1"/>
    <property type="match status" value="1"/>
</dbReference>
<feature type="disulfide bond" evidence="23">
    <location>
        <begin position="486"/>
        <end position="497"/>
    </location>
</feature>
<dbReference type="InterPro" id="IPR036383">
    <property type="entry name" value="TSP1_rpt_sf"/>
</dbReference>
<dbReference type="InterPro" id="IPR050439">
    <property type="entry name" value="ADAMTS_ADAMTS-like"/>
</dbReference>
<dbReference type="FunFam" id="2.20.100.10:FF:000006">
    <property type="entry name" value="A disintegrin and metalloproteinase with thrombospondin motifs 1"/>
    <property type="match status" value="1"/>
</dbReference>
<feature type="disulfide bond" evidence="23">
    <location>
        <begin position="527"/>
        <end position="565"/>
    </location>
</feature>
<evidence type="ECO:0000256" key="18">
    <source>
        <dbReference type="ARBA" id="ARBA00023242"/>
    </source>
</evidence>
<keyword evidence="4" id="KW-0272">Extracellular matrix</keyword>
<comment type="subcellular location">
    <subcellularLocation>
        <location evidence="1">Nucleus</location>
    </subcellularLocation>
    <subcellularLocation>
        <location evidence="2">Secreted</location>
        <location evidence="2">Extracellular space</location>
        <location evidence="2">Extracellular matrix</location>
    </subcellularLocation>
</comment>
<dbReference type="SMART" id="SM00355">
    <property type="entry name" value="ZnF_C2H2"/>
    <property type="match status" value="4"/>
</dbReference>
<feature type="compositionally biased region" description="Low complexity" evidence="26">
    <location>
        <begin position="1221"/>
        <end position="1235"/>
    </location>
</feature>
<dbReference type="GO" id="GO:0031012">
    <property type="term" value="C:extracellular matrix"/>
    <property type="evidence" value="ECO:0007669"/>
    <property type="project" value="TreeGrafter"/>
</dbReference>
<dbReference type="PROSITE" id="PS50215">
    <property type="entry name" value="ADAM_MEPRO"/>
    <property type="match status" value="1"/>
</dbReference>
<keyword evidence="6 22" id="KW-0479">Metal-binding</keyword>
<evidence type="ECO:0000256" key="24">
    <source>
        <dbReference type="PROSITE-ProRule" id="PRU00042"/>
    </source>
</evidence>
<evidence type="ECO:0000259" key="28">
    <source>
        <dbReference type="PROSITE" id="PS50215"/>
    </source>
</evidence>
<evidence type="ECO:0000256" key="19">
    <source>
        <dbReference type="ARBA" id="ARBA00070979"/>
    </source>
</evidence>
<sequence>MPTMPLRPASALVVPKRLQSIAGEVALHLSAFGRDLELRLEPDDSFLAPEFKIARLGGSGGAAGRERELRGCIFSGTVNRDPESLAAVSLCRGLSGTFLLEGQEFTIKPQGAGRSLHQPHLLQRWGHVHPATAAQPLSRASEREAQKGEGERQERRADTAEEEEKEKQEEDEEGQEEEAESSSEPPPTLGAKSRTKRFVSEDRFVEMLLVADASMVAFYGEDLENHILMLMSMAARIYKHPSIGNSVNLVMMKLVILGDEKLGPEVSDNSGLILRDFCAWQRDINQPRDRHPEHFDTAILLTREQNLCGQEGRCDTLGVANVGTICEPSKSCAVIQDQGLQAAYTLAHELGHVLGMPHDDSKLCTRLFGPLDKHHMMAPLYVQLNKTRPWSPCSASFLREFLDRGYGDCLLDAPSWAMALPTDLPGRRPLYDLDQQCKQIFGLGFRHCPNSSDQNTCAQLWCRIDGPDPLCHTRNASLPWADGTPCGPGHLCWEGSCLPEEEVEKPEAVVDGGWAPWGPWGACSRTCGGGVQFSYRECTNPEPQNGGKYCLGQRAKYQSCHTEECPPDGKSFREQQCEKFNAYNYTDVEGNLLQWVPKYAGVSPRDRCKLFCLARGRSEFRIFEDKVIDGTLCGPDTLAICVRGQCVKAGCDHVLDSPKKLDKCGVCGGKGDSCRKVSGSFSPSSYGYNDIVTFPAGSTNIDVKQRSPPGVQNDGNYLALKTTDGEYLLNGNNAIFPTEQYILLNGTVLRYSGAFTSLERLQSFQSLPEPLTLQLLKVHGDPLKVKYTFFVPDDMNSSKQSSRERTTTNVIQALLNTHYLLRPLLMKSGLSRENAAQSLCERKAAPSAVVPHRSGTGASPETPVRDSSSRQLHVVLSEDIRQDRFDYKSEYNVEFTKENQVQCYPWNSRFLLTQLHHCLLPLGTEKHIPVTLKAALSVGPADCTHSSFTPYFPASAMVHPRKPDNEENLLPDPSDFRKRSHEVKNPIQGLLANLTEAASALLRDIPEWTCPCVTAQKALLRLEVGDVQQFHLKELMSLQKSKGRTLWIFWSPAEQEVKEYTQAQRFPASSIWIHGSISPVSSECSVVERTIPVCRESRRKRKSYIVMSPESPVKCSTQTSSPQVLNSSTSYSENRNQPVDSSLAFPWTFPFGIDRRNQPDKVKQAENTRTLELPGPSETGRRMTDYVTCESTKTALPLGAEEDVRVKVERLSDEEVHEEVSQPVSASQSSLSDQQTVPGSEQVQEDLLISPQSSSIGSVDEGITEGLPTLQGTSSTSAHVDDDDRLENVQYPYQLYIAPSTSSTERPSPNGPDRPFQCPTCGVRFTRIQNLKQHMLIHSGIKPFQCDRCGKKFTRAYSLKMHRLKHEGKRCFRCQICSATFTSFGEYKHHMRVSRHIIRKPRIYECKTCGAMFTNSGNLIVHLRSLNHEASELANYFQSSDFLVPDYLNQEQEETLVQYDLGEHSFESNSSVQMPVISQVSSTQNCESTFPLGSLGLTEKEEEMPEQPKTSACAEATRDDPPKSELSSITIE</sequence>
<keyword evidence="8" id="KW-0677">Repeat</keyword>
<keyword evidence="3" id="KW-0964">Secreted</keyword>
<keyword evidence="14" id="KW-0238">DNA-binding</keyword>
<feature type="domain" description="C2H2-type" evidence="27">
    <location>
        <begin position="1316"/>
        <end position="1343"/>
    </location>
</feature>
<feature type="compositionally biased region" description="Basic and acidic residues" evidence="26">
    <location>
        <begin position="140"/>
        <end position="159"/>
    </location>
</feature>
<dbReference type="Pfam" id="PF01562">
    <property type="entry name" value="Pep_M12B_propep"/>
    <property type="match status" value="1"/>
</dbReference>
<dbReference type="FunFam" id="3.30.160.60:FF:000266">
    <property type="entry name" value="zinc finger and BTB domain-containing protein 44 isoform X1"/>
    <property type="match status" value="1"/>
</dbReference>
<dbReference type="Gene3D" id="3.30.160.60">
    <property type="entry name" value="Classic Zinc Finger"/>
    <property type="match status" value="3"/>
</dbReference>
<dbReference type="InterPro" id="IPR036236">
    <property type="entry name" value="Znf_C2H2_sf"/>
</dbReference>
<feature type="binding site" evidence="22 25">
    <location>
        <position position="358"/>
    </location>
    <ligand>
        <name>Zn(2+)</name>
        <dbReference type="ChEBI" id="CHEBI:29105"/>
        <note>catalytic</note>
    </ligand>
</feature>
<feature type="disulfide bond" evidence="23">
    <location>
        <begin position="308"/>
        <end position="314"/>
    </location>
</feature>
<feature type="region of interest" description="Disordered" evidence="26">
    <location>
        <begin position="1112"/>
        <end position="1137"/>
    </location>
</feature>
<keyword evidence="7" id="KW-0732">Signal</keyword>
<evidence type="ECO:0000259" key="27">
    <source>
        <dbReference type="PROSITE" id="PS50157"/>
    </source>
</evidence>
<dbReference type="FunFam" id="3.40.390.10:FF:000001">
    <property type="entry name" value="A disintegrin and metalloproteinase with thrombospondin motifs 1"/>
    <property type="match status" value="1"/>
</dbReference>
<evidence type="ECO:0000256" key="5">
    <source>
        <dbReference type="ARBA" id="ARBA00022670"/>
    </source>
</evidence>
<organism evidence="29 30">
    <name type="scientific">Bos mutus</name>
    <name type="common">wild yak</name>
    <dbReference type="NCBI Taxonomy" id="72004"/>
    <lineage>
        <taxon>Eukaryota</taxon>
        <taxon>Metazoa</taxon>
        <taxon>Chordata</taxon>
        <taxon>Craniata</taxon>
        <taxon>Vertebrata</taxon>
        <taxon>Euteleostomi</taxon>
        <taxon>Mammalia</taxon>
        <taxon>Eutheria</taxon>
        <taxon>Laurasiatheria</taxon>
        <taxon>Artiodactyla</taxon>
        <taxon>Ruminantia</taxon>
        <taxon>Pecora</taxon>
        <taxon>Bovidae</taxon>
        <taxon>Bovinae</taxon>
        <taxon>Bos</taxon>
    </lineage>
</organism>
<protein>
    <recommendedName>
        <fullName evidence="19">Zinc finger and BTB domain-containing protein 44</fullName>
    </recommendedName>
    <alternativeName>
        <fullName evidence="20">BTB/POZ domain-containing protein 15</fullName>
    </alternativeName>
</protein>
<dbReference type="CDD" id="cd04273">
    <property type="entry name" value="ZnMc_ADAMTS_like"/>
    <property type="match status" value="1"/>
</dbReference>
<dbReference type="PRINTS" id="PR01861">
    <property type="entry name" value="ADAMTS8"/>
</dbReference>
<feature type="disulfide bond" evidence="23">
    <location>
        <begin position="523"/>
        <end position="560"/>
    </location>
</feature>
<dbReference type="SUPFAM" id="SSF55486">
    <property type="entry name" value="Metalloproteases ('zincins'), catalytic domain"/>
    <property type="match status" value="1"/>
</dbReference>
<dbReference type="InterPro" id="IPR024079">
    <property type="entry name" value="MetalloPept_cat_dom_sf"/>
</dbReference>
<dbReference type="InterPro" id="IPR041645">
    <property type="entry name" value="ADAMTS_CR_2"/>
</dbReference>
<evidence type="ECO:0000256" key="14">
    <source>
        <dbReference type="ARBA" id="ARBA00023125"/>
    </source>
</evidence>
<dbReference type="Pfam" id="PF00090">
    <property type="entry name" value="TSP_1"/>
    <property type="match status" value="1"/>
</dbReference>
<feature type="binding site" evidence="22">
    <location>
        <position position="296"/>
    </location>
    <ligand>
        <name>Ca(2+)</name>
        <dbReference type="ChEBI" id="CHEBI:29108"/>
        <label>1</label>
    </ligand>
</feature>
<keyword evidence="12" id="KW-0805">Transcription regulation</keyword>
<dbReference type="FunFam" id="2.60.120.830:FF:000001">
    <property type="entry name" value="A disintegrin and metalloproteinase with thrombospondin motifs 1"/>
    <property type="match status" value="1"/>
</dbReference>
<feature type="compositionally biased region" description="Acidic residues" evidence="26">
    <location>
        <begin position="160"/>
        <end position="181"/>
    </location>
</feature>
<evidence type="ECO:0000256" key="21">
    <source>
        <dbReference type="PIRSR" id="PIRSR613273-1"/>
    </source>
</evidence>
<dbReference type="PROSITE" id="PS50092">
    <property type="entry name" value="TSP1"/>
    <property type="match status" value="1"/>
</dbReference>
<feature type="disulfide bond" evidence="23">
    <location>
        <begin position="278"/>
        <end position="332"/>
    </location>
</feature>
<evidence type="ECO:0000256" key="17">
    <source>
        <dbReference type="ARBA" id="ARBA00023180"/>
    </source>
</evidence>
<feature type="binding site" evidence="22 25">
    <location>
        <position position="348"/>
    </location>
    <ligand>
        <name>Zn(2+)</name>
        <dbReference type="ChEBI" id="CHEBI:29105"/>
        <note>catalytic</note>
    </ligand>
</feature>
<evidence type="ECO:0000256" key="9">
    <source>
        <dbReference type="ARBA" id="ARBA00022771"/>
    </source>
</evidence>
<feature type="domain" description="C2H2-type" evidence="27">
    <location>
        <begin position="1344"/>
        <end position="1371"/>
    </location>
</feature>
<dbReference type="InterPro" id="IPR013277">
    <property type="entry name" value="Pept_M12B_ADAM-TS8"/>
</dbReference>
<dbReference type="PRINTS" id="PR01857">
    <property type="entry name" value="ADAMTSFAMILY"/>
</dbReference>
<feature type="disulfide bond" evidence="23">
    <location>
        <begin position="364"/>
        <end position="393"/>
    </location>
</feature>
<comment type="cofactor">
    <cofactor evidence="22">
        <name>Zn(2+)</name>
        <dbReference type="ChEBI" id="CHEBI:29105"/>
    </cofactor>
    <text evidence="22">Binds 1 zinc ion per subunit.</text>
</comment>
<dbReference type="InterPro" id="IPR002870">
    <property type="entry name" value="Peptidase_M12B_N"/>
</dbReference>
<dbReference type="InterPro" id="IPR001590">
    <property type="entry name" value="Peptidase_M12B"/>
</dbReference>
<evidence type="ECO:0000256" key="10">
    <source>
        <dbReference type="ARBA" id="ARBA00022801"/>
    </source>
</evidence>
<evidence type="ECO:0000256" key="13">
    <source>
        <dbReference type="ARBA" id="ARBA00023049"/>
    </source>
</evidence>
<dbReference type="PANTHER" id="PTHR13723">
    <property type="entry name" value="ADAMTS A DISINTEGRIN AND METALLOPROTEASE WITH THROMBOSPONDIN MOTIFS PROTEASE"/>
    <property type="match status" value="1"/>
</dbReference>
<dbReference type="InterPro" id="IPR013273">
    <property type="entry name" value="ADAMTS/ADAMTS-like"/>
</dbReference>
<feature type="region of interest" description="Disordered" evidence="26">
    <location>
        <begin position="1212"/>
        <end position="1281"/>
    </location>
</feature>
<feature type="region of interest" description="Disordered" evidence="26">
    <location>
        <begin position="133"/>
        <end position="195"/>
    </location>
</feature>
<evidence type="ECO:0000256" key="4">
    <source>
        <dbReference type="ARBA" id="ARBA00022530"/>
    </source>
</evidence>
<dbReference type="SUPFAM" id="SSF82895">
    <property type="entry name" value="TSP-1 type 1 repeat"/>
    <property type="match status" value="1"/>
</dbReference>
<dbReference type="InterPro" id="IPR010294">
    <property type="entry name" value="ADAMTS_spacer1"/>
</dbReference>
<dbReference type="GO" id="GO:0030198">
    <property type="term" value="P:extracellular matrix organization"/>
    <property type="evidence" value="ECO:0007669"/>
    <property type="project" value="InterPro"/>
</dbReference>
<dbReference type="GO" id="GO:0005634">
    <property type="term" value="C:nucleus"/>
    <property type="evidence" value="ECO:0007669"/>
    <property type="project" value="UniProtKB-SubCell"/>
</dbReference>
<dbReference type="InterPro" id="IPR013087">
    <property type="entry name" value="Znf_C2H2_type"/>
</dbReference>
<dbReference type="GO" id="GO:0004222">
    <property type="term" value="F:metalloendopeptidase activity"/>
    <property type="evidence" value="ECO:0007669"/>
    <property type="project" value="InterPro"/>
</dbReference>
<feature type="domain" description="C2H2-type" evidence="27">
    <location>
        <begin position="1404"/>
        <end position="1433"/>
    </location>
</feature>
<evidence type="ECO:0000256" key="6">
    <source>
        <dbReference type="ARBA" id="ARBA00022723"/>
    </source>
</evidence>
<dbReference type="EMBL" id="VBQZ03000050">
    <property type="protein sequence ID" value="MXQ88836.1"/>
    <property type="molecule type" value="Genomic_DNA"/>
</dbReference>
<dbReference type="PROSITE" id="PS50157">
    <property type="entry name" value="ZINC_FINGER_C2H2_2"/>
    <property type="match status" value="4"/>
</dbReference>
<dbReference type="InterPro" id="IPR045371">
    <property type="entry name" value="ADAMTS_CR_3"/>
</dbReference>
<evidence type="ECO:0000256" key="26">
    <source>
        <dbReference type="SAM" id="MobiDB-lite"/>
    </source>
</evidence>
<feature type="binding site" evidence="22">
    <location>
        <position position="289"/>
    </location>
    <ligand>
        <name>Ca(2+)</name>
        <dbReference type="ChEBI" id="CHEBI:29108"/>
        <label>2</label>
    </ligand>
</feature>
<keyword evidence="16" id="KW-0804">Transcription</keyword>
<dbReference type="Gene3D" id="2.20.100.10">
    <property type="entry name" value="Thrombospondin type-1 (TSP1) repeat"/>
    <property type="match status" value="1"/>
</dbReference>
<keyword evidence="17" id="KW-0325">Glycoprotein</keyword>
<feature type="region of interest" description="Disordered" evidence="26">
    <location>
        <begin position="1156"/>
        <end position="1184"/>
    </location>
</feature>
<gene>
    <name evidence="29" type="ORF">E5288_WYG012191</name>
</gene>
<dbReference type="Gene3D" id="3.40.1620.60">
    <property type="match status" value="1"/>
</dbReference>
<evidence type="ECO:0000256" key="23">
    <source>
        <dbReference type="PIRSR" id="PIRSR613273-3"/>
    </source>
</evidence>
<proteinExistence type="predicted"/>
<dbReference type="PANTHER" id="PTHR13723:SF41">
    <property type="entry name" value="A DISINTEGRIN AND METALLOPROTEINASE WITH THROMBOSPONDIN MOTIFS 8"/>
    <property type="match status" value="1"/>
</dbReference>
<evidence type="ECO:0000256" key="11">
    <source>
        <dbReference type="ARBA" id="ARBA00022833"/>
    </source>
</evidence>
<keyword evidence="5" id="KW-0645">Protease</keyword>
<name>A0A6B0RLG3_9CETA</name>
<evidence type="ECO:0000256" key="7">
    <source>
        <dbReference type="ARBA" id="ARBA00022729"/>
    </source>
</evidence>
<evidence type="ECO:0000313" key="29">
    <source>
        <dbReference type="EMBL" id="MXQ88836.1"/>
    </source>
</evidence>
<dbReference type="Proteomes" id="UP000322234">
    <property type="component" value="Unassembled WGS sequence"/>
</dbReference>
<feature type="domain" description="C2H2-type" evidence="27">
    <location>
        <begin position="1372"/>
        <end position="1401"/>
    </location>
</feature>
<feature type="disulfide bond" evidence="23">
    <location>
        <begin position="437"/>
        <end position="462"/>
    </location>
</feature>
<evidence type="ECO:0000256" key="25">
    <source>
        <dbReference type="PROSITE-ProRule" id="PRU00276"/>
    </source>
</evidence>
<feature type="binding site" evidence="22">
    <location>
        <position position="409"/>
    </location>
    <ligand>
        <name>Ca(2+)</name>
        <dbReference type="ChEBI" id="CHEBI:29108"/>
        <label>1</label>
    </ligand>
</feature>
<keyword evidence="9 24" id="KW-0863">Zinc-finger</keyword>
<keyword evidence="30" id="KW-1185">Reference proteome</keyword>
<feature type="disulfide bond" evidence="23">
    <location>
        <begin position="457"/>
        <end position="492"/>
    </location>
</feature>
<evidence type="ECO:0000256" key="16">
    <source>
        <dbReference type="ARBA" id="ARBA00023163"/>
    </source>
</evidence>
<dbReference type="FunFam" id="3.30.160.60:FF:000278">
    <property type="entry name" value="zinc finger and BTB domain-containing protein 44 isoform X1"/>
    <property type="match status" value="1"/>
</dbReference>
<feature type="region of interest" description="Disordered" evidence="26">
    <location>
        <begin position="1490"/>
        <end position="1532"/>
    </location>
</feature>
<feature type="binding site" evidence="22">
    <location>
        <position position="412"/>
    </location>
    <ligand>
        <name>Ca(2+)</name>
        <dbReference type="ChEBI" id="CHEBI:29108"/>
        <label>2</label>
    </ligand>
</feature>
<dbReference type="InterPro" id="IPR000884">
    <property type="entry name" value="TSP1_rpt"/>
</dbReference>
<dbReference type="Pfam" id="PF00096">
    <property type="entry name" value="zf-C2H2"/>
    <property type="match status" value="3"/>
</dbReference>
<evidence type="ECO:0000256" key="15">
    <source>
        <dbReference type="ARBA" id="ARBA00023157"/>
    </source>
</evidence>
<evidence type="ECO:0000256" key="12">
    <source>
        <dbReference type="ARBA" id="ARBA00023015"/>
    </source>
</evidence>
<feature type="disulfide bond" evidence="23">
    <location>
        <begin position="538"/>
        <end position="550"/>
    </location>
</feature>